<gene>
    <name evidence="2" type="ORF">MSAN_01441000</name>
</gene>
<keyword evidence="3" id="KW-1185">Reference proteome</keyword>
<feature type="transmembrane region" description="Helical" evidence="1">
    <location>
        <begin position="56"/>
        <end position="81"/>
    </location>
</feature>
<dbReference type="Proteomes" id="UP000623467">
    <property type="component" value="Unassembled WGS sequence"/>
</dbReference>
<name>A0A8H6YBX4_9AGAR</name>
<evidence type="ECO:0000256" key="1">
    <source>
        <dbReference type="SAM" id="Phobius"/>
    </source>
</evidence>
<dbReference type="AlphaFoldDB" id="A0A8H6YBX4"/>
<accession>A0A8H6YBX4</accession>
<organism evidence="2 3">
    <name type="scientific">Mycena sanguinolenta</name>
    <dbReference type="NCBI Taxonomy" id="230812"/>
    <lineage>
        <taxon>Eukaryota</taxon>
        <taxon>Fungi</taxon>
        <taxon>Dikarya</taxon>
        <taxon>Basidiomycota</taxon>
        <taxon>Agaricomycotina</taxon>
        <taxon>Agaricomycetes</taxon>
        <taxon>Agaricomycetidae</taxon>
        <taxon>Agaricales</taxon>
        <taxon>Marasmiineae</taxon>
        <taxon>Mycenaceae</taxon>
        <taxon>Mycena</taxon>
    </lineage>
</organism>
<sequence>MEIISTFDRGRANDLAPLGFDLILVLKDAFPFLKTPTFDGGFNWERLDGSDVGNHWYLPPAGTLGFFAFAFPLAPFFFLLLPSDDTVSVSLGSLACPIARLTRFRSRLSARPGNIVIPGGDSLETKAHERLDLRQSESLRLVSSRIYEV</sequence>
<reference evidence="2" key="1">
    <citation type="submission" date="2020-05" db="EMBL/GenBank/DDBJ databases">
        <title>Mycena genomes resolve the evolution of fungal bioluminescence.</title>
        <authorList>
            <person name="Tsai I.J."/>
        </authorList>
    </citation>
    <scope>NUCLEOTIDE SEQUENCE</scope>
    <source>
        <strain evidence="2">160909Yilan</strain>
    </source>
</reference>
<evidence type="ECO:0000313" key="3">
    <source>
        <dbReference type="Proteomes" id="UP000623467"/>
    </source>
</evidence>
<keyword evidence="1" id="KW-0472">Membrane</keyword>
<protein>
    <submittedName>
        <fullName evidence="2">Uncharacterized protein</fullName>
    </submittedName>
</protein>
<evidence type="ECO:0000313" key="2">
    <source>
        <dbReference type="EMBL" id="KAF7355250.1"/>
    </source>
</evidence>
<keyword evidence="1" id="KW-1133">Transmembrane helix</keyword>
<keyword evidence="1" id="KW-0812">Transmembrane</keyword>
<dbReference type="EMBL" id="JACAZH010000011">
    <property type="protein sequence ID" value="KAF7355250.1"/>
    <property type="molecule type" value="Genomic_DNA"/>
</dbReference>
<proteinExistence type="predicted"/>
<comment type="caution">
    <text evidence="2">The sequence shown here is derived from an EMBL/GenBank/DDBJ whole genome shotgun (WGS) entry which is preliminary data.</text>
</comment>